<evidence type="ECO:0000313" key="2">
    <source>
        <dbReference type="EMBL" id="CAA9472123.1"/>
    </source>
</evidence>
<evidence type="ECO:0000256" key="1">
    <source>
        <dbReference type="SAM" id="MobiDB-lite"/>
    </source>
</evidence>
<name>A0A6J4RN35_9ACTN</name>
<accession>A0A6J4RN35</accession>
<protein>
    <submittedName>
        <fullName evidence="2">Uncharacterized protein</fullName>
    </submittedName>
</protein>
<feature type="region of interest" description="Disordered" evidence="1">
    <location>
        <begin position="51"/>
        <end position="71"/>
    </location>
</feature>
<organism evidence="2">
    <name type="scientific">uncultured Rubrobacteraceae bacterium</name>
    <dbReference type="NCBI Taxonomy" id="349277"/>
    <lineage>
        <taxon>Bacteria</taxon>
        <taxon>Bacillati</taxon>
        <taxon>Actinomycetota</taxon>
        <taxon>Rubrobacteria</taxon>
        <taxon>Rubrobacterales</taxon>
        <taxon>Rubrobacteraceae</taxon>
        <taxon>environmental samples</taxon>
    </lineage>
</organism>
<sequence>MFDLLCQERPLLKPDLSWQNYDPSCYSYRQFRNAGGAAGFMVQASRITSSRLAAATPSKTMERREKGVPDP</sequence>
<dbReference type="EMBL" id="CADCVI010000132">
    <property type="protein sequence ID" value="CAA9472123.1"/>
    <property type="molecule type" value="Genomic_DNA"/>
</dbReference>
<proteinExistence type="predicted"/>
<dbReference type="AlphaFoldDB" id="A0A6J4RN35"/>
<reference evidence="2" key="1">
    <citation type="submission" date="2020-02" db="EMBL/GenBank/DDBJ databases">
        <authorList>
            <person name="Meier V. D."/>
        </authorList>
    </citation>
    <scope>NUCLEOTIDE SEQUENCE</scope>
    <source>
        <strain evidence="2">AVDCRST_MAG25</strain>
    </source>
</reference>
<gene>
    <name evidence="2" type="ORF">AVDCRST_MAG25-2116</name>
</gene>
<feature type="compositionally biased region" description="Basic and acidic residues" evidence="1">
    <location>
        <begin position="60"/>
        <end position="71"/>
    </location>
</feature>